<protein>
    <recommendedName>
        <fullName evidence="3">C1q domain-containing protein</fullName>
    </recommendedName>
</protein>
<evidence type="ECO:0008006" key="3">
    <source>
        <dbReference type="Google" id="ProtNLM"/>
    </source>
</evidence>
<accession>A0A2P8FVF2</accession>
<evidence type="ECO:0000313" key="2">
    <source>
        <dbReference type="Proteomes" id="UP000241964"/>
    </source>
</evidence>
<comment type="caution">
    <text evidence="1">The sequence shown here is derived from an EMBL/GenBank/DDBJ whole genome shotgun (WGS) entry which is preliminary data.</text>
</comment>
<gene>
    <name evidence="1" type="ORF">CLV60_111155</name>
</gene>
<evidence type="ECO:0000313" key="1">
    <source>
        <dbReference type="EMBL" id="PSL25704.1"/>
    </source>
</evidence>
<dbReference type="EMBL" id="PYAS01000011">
    <property type="protein sequence ID" value="PSL25704.1"/>
    <property type="molecule type" value="Genomic_DNA"/>
</dbReference>
<name>A0A2P8FVF2_9BACT</name>
<dbReference type="Proteomes" id="UP000241964">
    <property type="component" value="Unassembled WGS sequence"/>
</dbReference>
<proteinExistence type="predicted"/>
<reference evidence="1 2" key="1">
    <citation type="submission" date="2018-03" db="EMBL/GenBank/DDBJ databases">
        <title>Genomic Encyclopedia of Archaeal and Bacterial Type Strains, Phase II (KMG-II): from individual species to whole genera.</title>
        <authorList>
            <person name="Goeker M."/>
        </authorList>
    </citation>
    <scope>NUCLEOTIDE SEQUENCE [LARGE SCALE GENOMIC DNA]</scope>
    <source>
        <strain evidence="1 2">DSM 29057</strain>
    </source>
</reference>
<keyword evidence="2" id="KW-1185">Reference proteome</keyword>
<sequence>MVDRELIKSGPMMCLVECGDVLAISYYCGKSSLNLTSMIRTLLLSAFLFCAITSFAQVGIGTTTPDPSAQLDVVSTNKGLLFPRVASTADVISPTKGLVVYQISGSEGLYVYDGGSWQRLVVTSGVPSATYATGYNSDTRSYYSSNSFDTFSNVQLSGFLMPNSSTFSPINAGTYLISYRVNLGPGALIAVQVNVDGGILPGSYFQKVGTIPFIAIDAIGELTPSSQVKLQYVCGGPTQISYASITFTRLK</sequence>
<organism evidence="1 2">
    <name type="scientific">Dyadobacter jiangsuensis</name>
    <dbReference type="NCBI Taxonomy" id="1591085"/>
    <lineage>
        <taxon>Bacteria</taxon>
        <taxon>Pseudomonadati</taxon>
        <taxon>Bacteroidota</taxon>
        <taxon>Cytophagia</taxon>
        <taxon>Cytophagales</taxon>
        <taxon>Spirosomataceae</taxon>
        <taxon>Dyadobacter</taxon>
    </lineage>
</organism>
<dbReference type="AlphaFoldDB" id="A0A2P8FVF2"/>